<dbReference type="Pfam" id="PF12833">
    <property type="entry name" value="HTH_18"/>
    <property type="match status" value="1"/>
</dbReference>
<proteinExistence type="predicted"/>
<reference evidence="6 7" key="1">
    <citation type="submission" date="2007-01" db="EMBL/GenBank/DDBJ databases">
        <authorList>
            <person name="Haygood M."/>
            <person name="Podell S."/>
            <person name="Anderson C."/>
            <person name="Hopkinson B."/>
            <person name="Roe K."/>
            <person name="Barbeau K."/>
            <person name="Gaasterland T."/>
            <person name="Ferriera S."/>
            <person name="Johnson J."/>
            <person name="Kravitz S."/>
            <person name="Beeson K."/>
            <person name="Sutton G."/>
            <person name="Rogers Y.-H."/>
            <person name="Friedman R."/>
            <person name="Frazier M."/>
            <person name="Venter J.C."/>
        </authorList>
    </citation>
    <scope>NUCLEOTIDE SEQUENCE [LARGE SCALE GENOMIC DNA]</scope>
    <source>
        <strain evidence="6 7">ATCC 23134</strain>
    </source>
</reference>
<feature type="transmembrane region" description="Helical" evidence="4">
    <location>
        <begin position="93"/>
        <end position="112"/>
    </location>
</feature>
<evidence type="ECO:0000259" key="5">
    <source>
        <dbReference type="PROSITE" id="PS01124"/>
    </source>
</evidence>
<protein>
    <submittedName>
        <fullName evidence="6">Transcriptional regulator, AraC family, putative</fullName>
    </submittedName>
</protein>
<name>A1ZHB7_MICM2</name>
<dbReference type="PANTHER" id="PTHR43280">
    <property type="entry name" value="ARAC-FAMILY TRANSCRIPTIONAL REGULATOR"/>
    <property type="match status" value="1"/>
</dbReference>
<evidence type="ECO:0000256" key="3">
    <source>
        <dbReference type="ARBA" id="ARBA00023163"/>
    </source>
</evidence>
<keyword evidence="3" id="KW-0804">Transcription</keyword>
<evidence type="ECO:0000256" key="2">
    <source>
        <dbReference type="ARBA" id="ARBA00023125"/>
    </source>
</evidence>
<keyword evidence="7" id="KW-1185">Reference proteome</keyword>
<evidence type="ECO:0000256" key="1">
    <source>
        <dbReference type="ARBA" id="ARBA00023015"/>
    </source>
</evidence>
<dbReference type="eggNOG" id="COG2207">
    <property type="taxonomic scope" value="Bacteria"/>
</dbReference>
<keyword evidence="4" id="KW-0472">Membrane</keyword>
<keyword evidence="4" id="KW-1133">Transmembrane helix</keyword>
<dbReference type="GO" id="GO:0043565">
    <property type="term" value="F:sequence-specific DNA binding"/>
    <property type="evidence" value="ECO:0007669"/>
    <property type="project" value="InterPro"/>
</dbReference>
<feature type="transmembrane region" description="Helical" evidence="4">
    <location>
        <begin position="32"/>
        <end position="55"/>
    </location>
</feature>
<keyword evidence="1" id="KW-0805">Transcription regulation</keyword>
<dbReference type="EMBL" id="AAWS01000007">
    <property type="protein sequence ID" value="EAY30386.1"/>
    <property type="molecule type" value="Genomic_DNA"/>
</dbReference>
<dbReference type="PANTHER" id="PTHR43280:SF29">
    <property type="entry name" value="ARAC-FAMILY TRANSCRIPTIONAL REGULATOR"/>
    <property type="match status" value="1"/>
</dbReference>
<feature type="transmembrane region" description="Helical" evidence="4">
    <location>
        <begin position="6"/>
        <end position="25"/>
    </location>
</feature>
<dbReference type="PROSITE" id="PS01124">
    <property type="entry name" value="HTH_ARAC_FAMILY_2"/>
    <property type="match status" value="1"/>
</dbReference>
<dbReference type="InterPro" id="IPR009057">
    <property type="entry name" value="Homeodomain-like_sf"/>
</dbReference>
<keyword evidence="4" id="KW-0812">Transmembrane</keyword>
<organism evidence="6 7">
    <name type="scientific">Microscilla marina ATCC 23134</name>
    <dbReference type="NCBI Taxonomy" id="313606"/>
    <lineage>
        <taxon>Bacteria</taxon>
        <taxon>Pseudomonadati</taxon>
        <taxon>Bacteroidota</taxon>
        <taxon>Cytophagia</taxon>
        <taxon>Cytophagales</taxon>
        <taxon>Microscillaceae</taxon>
        <taxon>Microscilla</taxon>
    </lineage>
</organism>
<feature type="transmembrane region" description="Helical" evidence="4">
    <location>
        <begin position="61"/>
        <end position="81"/>
    </location>
</feature>
<comment type="caution">
    <text evidence="6">The sequence shown here is derived from an EMBL/GenBank/DDBJ whole genome shotgun (WGS) entry which is preliminary data.</text>
</comment>
<accession>A1ZHB7</accession>
<dbReference type="SUPFAM" id="SSF46689">
    <property type="entry name" value="Homeodomain-like"/>
    <property type="match status" value="1"/>
</dbReference>
<dbReference type="Gene3D" id="1.10.10.60">
    <property type="entry name" value="Homeodomain-like"/>
    <property type="match status" value="2"/>
</dbReference>
<evidence type="ECO:0000313" key="6">
    <source>
        <dbReference type="EMBL" id="EAY30386.1"/>
    </source>
</evidence>
<dbReference type="GO" id="GO:0003700">
    <property type="term" value="F:DNA-binding transcription factor activity"/>
    <property type="evidence" value="ECO:0007669"/>
    <property type="project" value="InterPro"/>
</dbReference>
<evidence type="ECO:0000313" key="7">
    <source>
        <dbReference type="Proteomes" id="UP000004095"/>
    </source>
</evidence>
<feature type="transmembrane region" description="Helical" evidence="4">
    <location>
        <begin position="199"/>
        <end position="217"/>
    </location>
</feature>
<evidence type="ECO:0000256" key="4">
    <source>
        <dbReference type="SAM" id="Phobius"/>
    </source>
</evidence>
<feature type="transmembrane region" description="Helical" evidence="4">
    <location>
        <begin position="167"/>
        <end position="187"/>
    </location>
</feature>
<dbReference type="Proteomes" id="UP000004095">
    <property type="component" value="Unassembled WGS sequence"/>
</dbReference>
<keyword evidence="2" id="KW-0238">DNA-binding</keyword>
<gene>
    <name evidence="6" type="ORF">M23134_08215</name>
</gene>
<feature type="transmembrane region" description="Helical" evidence="4">
    <location>
        <begin position="132"/>
        <end position="155"/>
    </location>
</feature>
<dbReference type="AlphaFoldDB" id="A1ZHB7"/>
<dbReference type="InterPro" id="IPR018062">
    <property type="entry name" value="HTH_AraC-typ_CS"/>
</dbReference>
<dbReference type="OrthoDB" id="5492415at2"/>
<feature type="domain" description="HTH araC/xylS-type" evidence="5">
    <location>
        <begin position="254"/>
        <end position="362"/>
    </location>
</feature>
<sequence>MINYWAIFFLIAAGQGLFLSLLLLLRNVSKNLFLALLISLFSLTIGHYVTFWLGLFSKYPHLIGLSATLPWLFGPTLYLYVKQTGHQARVKRSSVLHFAVFFLHFLYLTPFYTSSAVNKLTKAQDTTLYSTYQLIINWGQTISLLFYAALILYTVLYKSSKSRSKSLLYMSGLFIAFSVSHASYYVMVYGFHYVQIYDYYISASMALFIYWVGYIGFIKPEALDGETTTHQAVTLPANKPAKYAHSALSDLHAKQLLDQLKQLMQTEKPYLNPALKMKEIADQMGISGHHLSQILNEYAEQNYADFVNSYRVNEVRQKLRNPQYAQEKIIAIAYDAGFNTKASFNAHFKKQTGLSPSAYKQQFLGETLPKNN</sequence>
<dbReference type="SMART" id="SM00342">
    <property type="entry name" value="HTH_ARAC"/>
    <property type="match status" value="1"/>
</dbReference>
<dbReference type="RefSeq" id="WP_002695380.1">
    <property type="nucleotide sequence ID" value="NZ_AAWS01000007.1"/>
</dbReference>
<dbReference type="PROSITE" id="PS00041">
    <property type="entry name" value="HTH_ARAC_FAMILY_1"/>
    <property type="match status" value="1"/>
</dbReference>
<dbReference type="InterPro" id="IPR018060">
    <property type="entry name" value="HTH_AraC"/>
</dbReference>